<evidence type="ECO:0000313" key="6">
    <source>
        <dbReference type="Proteomes" id="UP000053237"/>
    </source>
</evidence>
<dbReference type="Proteomes" id="UP000053237">
    <property type="component" value="Unassembled WGS sequence"/>
</dbReference>
<sequence>MEVNGDVRFMREALVEAGRALVRGEVPVGCVVVYQNQIISVASNRTNEQFNATKHAELVAIDEIVSKYENAQATLEETTFYVTCEPCIMCAAALLQCKVVRVVFGCQNFRFGGCGSVLSLHQPTASTPHTFSCRSGILKTEAIELLQRFYERGNPRVQNSKQKRRKKQRLQNTENPIINDTLLVTPEHKED</sequence>
<evidence type="ECO:0000256" key="2">
    <source>
        <dbReference type="ARBA" id="ARBA00022801"/>
    </source>
</evidence>
<keyword evidence="6" id="KW-1185">Reference proteome</keyword>
<evidence type="ECO:0000313" key="5">
    <source>
        <dbReference type="EMBL" id="CCI49349.1"/>
    </source>
</evidence>
<dbReference type="Gene3D" id="3.40.140.10">
    <property type="entry name" value="Cytidine Deaminase, domain 2"/>
    <property type="match status" value="1"/>
</dbReference>
<keyword evidence="2" id="KW-0378">Hydrolase</keyword>
<dbReference type="InterPro" id="IPR016193">
    <property type="entry name" value="Cytidine_deaminase-like"/>
</dbReference>
<dbReference type="InterPro" id="IPR016192">
    <property type="entry name" value="APOBEC/CMP_deaminase_Zn-bd"/>
</dbReference>
<dbReference type="GO" id="GO:0002100">
    <property type="term" value="P:tRNA wobble adenosine to inosine editing"/>
    <property type="evidence" value="ECO:0007669"/>
    <property type="project" value="InterPro"/>
</dbReference>
<dbReference type="OrthoDB" id="1701769at2759"/>
<dbReference type="PANTHER" id="PTHR11079:SF149">
    <property type="entry name" value="TRNA-SPECIFIC ADENOSINE DEAMINASE 2"/>
    <property type="match status" value="1"/>
</dbReference>
<name>A0A024GRD4_9STRA</name>
<protein>
    <recommendedName>
        <fullName evidence="4">CMP/dCMP-type deaminase domain-containing protein</fullName>
    </recommendedName>
</protein>
<dbReference type="GO" id="GO:0008270">
    <property type="term" value="F:zinc ion binding"/>
    <property type="evidence" value="ECO:0007669"/>
    <property type="project" value="InterPro"/>
</dbReference>
<feature type="domain" description="CMP/dCMP-type deaminase" evidence="4">
    <location>
        <begin position="4"/>
        <end position="116"/>
    </location>
</feature>
<keyword evidence="1" id="KW-0479">Metal-binding</keyword>
<dbReference type="PROSITE" id="PS51747">
    <property type="entry name" value="CYT_DCMP_DEAMINASES_2"/>
    <property type="match status" value="1"/>
</dbReference>
<proteinExistence type="predicted"/>
<dbReference type="GO" id="GO:0052717">
    <property type="term" value="F:tRNA-specific adenosine-34 deaminase activity"/>
    <property type="evidence" value="ECO:0007669"/>
    <property type="project" value="UniProtKB-EC"/>
</dbReference>
<dbReference type="InParanoid" id="A0A024GRD4"/>
<keyword evidence="3" id="KW-0862">Zinc</keyword>
<dbReference type="FunCoup" id="A0A024GRD4">
    <property type="interactions" value="129"/>
</dbReference>
<dbReference type="EMBL" id="CAIX01000292">
    <property type="protein sequence ID" value="CCI49349.1"/>
    <property type="molecule type" value="Genomic_DNA"/>
</dbReference>
<dbReference type="STRING" id="65357.A0A024GRD4"/>
<evidence type="ECO:0000259" key="4">
    <source>
        <dbReference type="PROSITE" id="PS51747"/>
    </source>
</evidence>
<dbReference type="PROSITE" id="PS00903">
    <property type="entry name" value="CYT_DCMP_DEAMINASES_1"/>
    <property type="match status" value="1"/>
</dbReference>
<dbReference type="PANTHER" id="PTHR11079">
    <property type="entry name" value="CYTOSINE DEAMINASE FAMILY MEMBER"/>
    <property type="match status" value="1"/>
</dbReference>
<accession>A0A024GRD4</accession>
<reference evidence="5 6" key="1">
    <citation type="submission" date="2012-05" db="EMBL/GenBank/DDBJ databases">
        <title>Recombination and specialization in a pathogen metapopulation.</title>
        <authorList>
            <person name="Gardiner A."/>
            <person name="Kemen E."/>
            <person name="Schultz-Larsen T."/>
            <person name="MacLean D."/>
            <person name="Van Oosterhout C."/>
            <person name="Jones J.D.G."/>
        </authorList>
    </citation>
    <scope>NUCLEOTIDE SEQUENCE [LARGE SCALE GENOMIC DNA]</scope>
    <source>
        <strain evidence="5 6">Ac Nc2</strain>
    </source>
</reference>
<comment type="caution">
    <text evidence="5">The sequence shown here is derived from an EMBL/GenBank/DDBJ whole genome shotgun (WGS) entry which is preliminary data.</text>
</comment>
<dbReference type="Pfam" id="PF00383">
    <property type="entry name" value="dCMP_cyt_deam_1"/>
    <property type="match status" value="1"/>
</dbReference>
<evidence type="ECO:0000256" key="1">
    <source>
        <dbReference type="ARBA" id="ARBA00022723"/>
    </source>
</evidence>
<evidence type="ECO:0000256" key="3">
    <source>
        <dbReference type="ARBA" id="ARBA00022833"/>
    </source>
</evidence>
<gene>
    <name evidence="5" type="ORF">BN9_106630</name>
</gene>
<dbReference type="SUPFAM" id="SSF53927">
    <property type="entry name" value="Cytidine deaminase-like"/>
    <property type="match status" value="1"/>
</dbReference>
<dbReference type="InterPro" id="IPR002125">
    <property type="entry name" value="CMP_dCMP_dom"/>
</dbReference>
<dbReference type="AlphaFoldDB" id="A0A024GRD4"/>
<organism evidence="5 6">
    <name type="scientific">Albugo candida</name>
    <dbReference type="NCBI Taxonomy" id="65357"/>
    <lineage>
        <taxon>Eukaryota</taxon>
        <taxon>Sar</taxon>
        <taxon>Stramenopiles</taxon>
        <taxon>Oomycota</taxon>
        <taxon>Peronosporomycetes</taxon>
        <taxon>Albuginales</taxon>
        <taxon>Albuginaceae</taxon>
        <taxon>Albugo</taxon>
    </lineage>
</organism>
<dbReference type="CDD" id="cd01285">
    <property type="entry name" value="nucleoside_deaminase"/>
    <property type="match status" value="1"/>
</dbReference>